<keyword evidence="3 7" id="KW-0732">Signal</keyword>
<dbReference type="InterPro" id="IPR019931">
    <property type="entry name" value="LPXTG_anchor"/>
</dbReference>
<feature type="chain" id="PRO_5012333974" evidence="7">
    <location>
        <begin position="31"/>
        <end position="403"/>
    </location>
</feature>
<reference evidence="9 10" key="1">
    <citation type="submission" date="2017-07" db="EMBL/GenBank/DDBJ databases">
        <title>Amycolatopsis antarcticus sp. nov., isolated from the surface of an Antarcticus brown macroalga.</title>
        <authorList>
            <person name="Wang J."/>
            <person name="Leiva S."/>
            <person name="Huang J."/>
            <person name="Huang Y."/>
        </authorList>
    </citation>
    <scope>NUCLEOTIDE SEQUENCE [LARGE SCALE GENOMIC DNA]</scope>
    <source>
        <strain evidence="9 10">AU-G6</strain>
    </source>
</reference>
<dbReference type="NCBIfam" id="TIGR03934">
    <property type="entry name" value="TQXA_dom"/>
    <property type="match status" value="1"/>
</dbReference>
<feature type="domain" description="Gram-positive cocci surface proteins LPxTG" evidence="8">
    <location>
        <begin position="370"/>
        <end position="403"/>
    </location>
</feature>
<organism evidence="9 10">
    <name type="scientific">Amycolatopsis antarctica</name>
    <dbReference type="NCBI Taxonomy" id="1854586"/>
    <lineage>
        <taxon>Bacteria</taxon>
        <taxon>Bacillati</taxon>
        <taxon>Actinomycetota</taxon>
        <taxon>Actinomycetes</taxon>
        <taxon>Pseudonocardiales</taxon>
        <taxon>Pseudonocardiaceae</taxon>
        <taxon>Amycolatopsis</taxon>
    </lineage>
</organism>
<dbReference type="PROSITE" id="PS50847">
    <property type="entry name" value="GRAM_POS_ANCHORING"/>
    <property type="match status" value="1"/>
</dbReference>
<evidence type="ECO:0000256" key="4">
    <source>
        <dbReference type="ARBA" id="ARBA00023088"/>
    </source>
</evidence>
<evidence type="ECO:0000256" key="1">
    <source>
        <dbReference type="ARBA" id="ARBA00022512"/>
    </source>
</evidence>
<feature type="region of interest" description="Disordered" evidence="5">
    <location>
        <begin position="319"/>
        <end position="371"/>
    </location>
</feature>
<dbReference type="OrthoDB" id="2676146at2"/>
<keyword evidence="6" id="KW-0472">Membrane</keyword>
<dbReference type="EMBL" id="NKYE01000007">
    <property type="protein sequence ID" value="OZM72590.1"/>
    <property type="molecule type" value="Genomic_DNA"/>
</dbReference>
<dbReference type="NCBIfam" id="TIGR01167">
    <property type="entry name" value="LPXTG_anchor"/>
    <property type="match status" value="1"/>
</dbReference>
<keyword evidence="1" id="KW-0134">Cell wall</keyword>
<feature type="transmembrane region" description="Helical" evidence="6">
    <location>
        <begin position="377"/>
        <end position="397"/>
    </location>
</feature>
<evidence type="ECO:0000256" key="6">
    <source>
        <dbReference type="SAM" id="Phobius"/>
    </source>
</evidence>
<accession>A0A263D2A4</accession>
<dbReference type="RefSeq" id="WP_094863067.1">
    <property type="nucleotide sequence ID" value="NZ_NKYE01000007.1"/>
</dbReference>
<sequence length="403" mass="42463">MAVRSNLKRAGAALVGASALVALSALPASAEATSGRVVKDAGENGYSIDVGGDRGPLGTTLMDLKLADSDKVLKVYCVEVNVAARFDRDMVEHEWEKYPGAESPFNKHRDKINWVLHHSYPVQDVKAIEKSVADAGISFDDGLDVKEAVTATQAATWHYSDGRDLNKQNPLPDNQDETGAARDIVKLYEYLTGDANKGIGDQPTPALEVGPKELDGEAGGKVGPFEVKTNGEITEFTSNLPEGVKVTDEAGAELALEDITDGVKFWIDVPAEAEEGKGEVSLKAHSEVATGRLFVADDYKKDPAQSLIVAKSDKSDLKAQVSAKWTPGTPDTTPPSTTTPAPSTTDSAVVPPVSSTSSPKPKPVSNEDDLADTGASIMTPILIGVGLLAAGGGALYLQRRRSA</sequence>
<evidence type="ECO:0000256" key="2">
    <source>
        <dbReference type="ARBA" id="ARBA00022525"/>
    </source>
</evidence>
<evidence type="ECO:0000313" key="10">
    <source>
        <dbReference type="Proteomes" id="UP000242444"/>
    </source>
</evidence>
<dbReference type="InterPro" id="IPR023849">
    <property type="entry name" value="TQXA_dom"/>
</dbReference>
<keyword evidence="4" id="KW-0572">Peptidoglycan-anchor</keyword>
<feature type="compositionally biased region" description="Low complexity" evidence="5">
    <location>
        <begin position="326"/>
        <end position="359"/>
    </location>
</feature>
<comment type="caution">
    <text evidence="9">The sequence shown here is derived from an EMBL/GenBank/DDBJ whole genome shotgun (WGS) entry which is preliminary data.</text>
</comment>
<dbReference type="InterPro" id="IPR013552">
    <property type="entry name" value="Thioester_dom"/>
</dbReference>
<dbReference type="AlphaFoldDB" id="A0A263D2A4"/>
<keyword evidence="6" id="KW-0812">Transmembrane</keyword>
<evidence type="ECO:0000259" key="8">
    <source>
        <dbReference type="PROSITE" id="PS50847"/>
    </source>
</evidence>
<keyword evidence="2" id="KW-0964">Secreted</keyword>
<keyword evidence="10" id="KW-1185">Reference proteome</keyword>
<gene>
    <name evidence="9" type="ORF">CFN78_13160</name>
</gene>
<evidence type="ECO:0000256" key="5">
    <source>
        <dbReference type="SAM" id="MobiDB-lite"/>
    </source>
</evidence>
<dbReference type="NCBIfam" id="NF041528">
    <property type="entry name" value="strep_LAETG"/>
    <property type="match status" value="1"/>
</dbReference>
<dbReference type="InParanoid" id="A0A263D2A4"/>
<proteinExistence type="predicted"/>
<evidence type="ECO:0000256" key="7">
    <source>
        <dbReference type="SAM" id="SignalP"/>
    </source>
</evidence>
<name>A0A263D2A4_9PSEU</name>
<dbReference type="Pfam" id="PF08341">
    <property type="entry name" value="TED"/>
    <property type="match status" value="1"/>
</dbReference>
<evidence type="ECO:0000256" key="3">
    <source>
        <dbReference type="ARBA" id="ARBA00022729"/>
    </source>
</evidence>
<keyword evidence="6" id="KW-1133">Transmembrane helix</keyword>
<evidence type="ECO:0000313" key="9">
    <source>
        <dbReference type="EMBL" id="OZM72590.1"/>
    </source>
</evidence>
<feature type="signal peptide" evidence="7">
    <location>
        <begin position="1"/>
        <end position="30"/>
    </location>
</feature>
<protein>
    <submittedName>
        <fullName evidence="9">TQXA domain protein</fullName>
    </submittedName>
</protein>
<dbReference type="Proteomes" id="UP000242444">
    <property type="component" value="Unassembled WGS sequence"/>
</dbReference>
<dbReference type="Gene3D" id="1.10.150.480">
    <property type="match status" value="1"/>
</dbReference>